<evidence type="ECO:0000313" key="2">
    <source>
        <dbReference type="EMBL" id="RHX79251.1"/>
    </source>
</evidence>
<dbReference type="EMBL" id="QHCR01000006">
    <property type="protein sequence ID" value="RHX79251.1"/>
    <property type="molecule type" value="Genomic_DNA"/>
</dbReference>
<gene>
    <name evidence="2" type="ORF">DLM77_15075</name>
</gene>
<proteinExistence type="predicted"/>
<keyword evidence="1" id="KW-0472">Membrane</keyword>
<feature type="transmembrane region" description="Helical" evidence="1">
    <location>
        <begin position="99"/>
        <end position="119"/>
    </location>
</feature>
<comment type="caution">
    <text evidence="2">The sequence shown here is derived from an EMBL/GenBank/DDBJ whole genome shotgun (WGS) entry which is preliminary data.</text>
</comment>
<accession>A0ABX9M2J8</accession>
<feature type="transmembrane region" description="Helical" evidence="1">
    <location>
        <begin position="6"/>
        <end position="31"/>
    </location>
</feature>
<feature type="transmembrane region" description="Helical" evidence="1">
    <location>
        <begin position="140"/>
        <end position="159"/>
    </location>
</feature>
<name>A0ABX9M2J8_9LEPT</name>
<sequence length="171" mass="19844">MSLSVYFVLLFFHISAAIFWIGGMLSFVFLFRPVLKKPDYVSVKINLFYEFALQFRKVAYYLFSVSFLSGAGILFWKGYRLTDLSFLFQNPLSIISLKIFLFCILVISSVFHDFFLGPLTQRLIHEDPVLWEKYRRQAAFFGRINLLISVLIAVLGILFSRGVNSFQSFSV</sequence>
<feature type="transmembrane region" description="Helical" evidence="1">
    <location>
        <begin position="58"/>
        <end position="79"/>
    </location>
</feature>
<dbReference type="Proteomes" id="UP000285569">
    <property type="component" value="Unassembled WGS sequence"/>
</dbReference>
<organism evidence="2 3">
    <name type="scientific">Leptospira yasudae</name>
    <dbReference type="NCBI Taxonomy" id="2202201"/>
    <lineage>
        <taxon>Bacteria</taxon>
        <taxon>Pseudomonadati</taxon>
        <taxon>Spirochaetota</taxon>
        <taxon>Spirochaetia</taxon>
        <taxon>Leptospirales</taxon>
        <taxon>Leptospiraceae</taxon>
        <taxon>Leptospira</taxon>
    </lineage>
</organism>
<keyword evidence="1" id="KW-0812">Transmembrane</keyword>
<keyword evidence="1" id="KW-1133">Transmembrane helix</keyword>
<reference evidence="2 3" key="2">
    <citation type="journal article" date="2020" name="Int. J. Syst. Evol. Microbiol.">
        <title>Leptospira yasudae sp. nov. and Leptospira stimsonii sp. nov., two new species of the pathogenic group isolated from environmental sources.</title>
        <authorList>
            <person name="Casanovas-Massana A."/>
            <person name="Hamond C."/>
            <person name="Santos L.A."/>
            <person name="de Oliveira D."/>
            <person name="Hacker K.P."/>
            <person name="Balassiano I."/>
            <person name="Costa F."/>
            <person name="Medeiros M.A."/>
            <person name="Reis M.G."/>
            <person name="Ko A.I."/>
            <person name="Wunder E.A."/>
        </authorList>
    </citation>
    <scope>NUCLEOTIDE SEQUENCE [LARGE SCALE GENOMIC DNA]</scope>
    <source>
        <strain evidence="2 3">B21</strain>
    </source>
</reference>
<protein>
    <submittedName>
        <fullName evidence="2">Copper resistance protein CopD</fullName>
    </submittedName>
</protein>
<keyword evidence="3" id="KW-1185">Reference proteome</keyword>
<evidence type="ECO:0000256" key="1">
    <source>
        <dbReference type="SAM" id="Phobius"/>
    </source>
</evidence>
<reference evidence="3" key="1">
    <citation type="submission" date="2018-05" db="EMBL/GenBank/DDBJ databases">
        <title>Leptospira yasudae sp. nov. and Leptospira stimsonii sp. nov., two pathogenic species of the genus Leptospira isolated from environmental sources.</title>
        <authorList>
            <person name="Casanovas-Massana A."/>
            <person name="Hamond C."/>
            <person name="Santos L.A."/>
            <person name="Hacker K.P."/>
            <person name="Balassiano I."/>
            <person name="Medeiros M.A."/>
            <person name="Reis M.G."/>
            <person name="Ko A.I."/>
            <person name="Wunder E.A."/>
        </authorList>
    </citation>
    <scope>NUCLEOTIDE SEQUENCE [LARGE SCALE GENOMIC DNA]</scope>
    <source>
        <strain evidence="3">B21</strain>
    </source>
</reference>
<evidence type="ECO:0000313" key="3">
    <source>
        <dbReference type="Proteomes" id="UP000285569"/>
    </source>
</evidence>